<dbReference type="InterPro" id="IPR029149">
    <property type="entry name" value="Creatin/AminoP/Spt16_N"/>
</dbReference>
<keyword evidence="7" id="KW-0464">Manganese</keyword>
<keyword evidence="10" id="KW-1185">Reference proteome</keyword>
<dbReference type="STRING" id="1312852.EG19_10020"/>
<dbReference type="GO" id="GO:0070006">
    <property type="term" value="F:metalloaminopeptidase activity"/>
    <property type="evidence" value="ECO:0007669"/>
    <property type="project" value="InterPro"/>
</dbReference>
<evidence type="ECO:0000256" key="7">
    <source>
        <dbReference type="ARBA" id="ARBA00023211"/>
    </source>
</evidence>
<dbReference type="RefSeq" id="WP_053334773.1">
    <property type="nucleotide sequence ID" value="NZ_JMFG01000005.1"/>
</dbReference>
<dbReference type="InterPro" id="IPR036005">
    <property type="entry name" value="Creatinase/aminopeptidase-like"/>
</dbReference>
<sequence length="439" mass="47267">MIERRKLLGGHYAAVLEAPEVYRARRQRVVEALGERGVAVLLGASDTRSYGDVGTFRQDPSFFYLTGVEIPNAALLLTRDRDELYLPARRPALEAWLGPKFGPGEEAAEALGFGAVKDVQATEVVVEARRRPVPGFEDVLADLLASGGELWIPLPPASASGALTREQQLVSRLRERLPSFAVHDLSPVLTQRRLRKEPGEVALLAKAVEITAHAVKAAADLLRPGVSEAALEGAAYGTLRRLGAEGWSFPPIVGSGFAGCVLHYDQNIGTCQEGELVVVDIGARYGYYCGDLTRTFPVSGRFTPRQAELYDAVLDAYNAAVALLRPGLKIADLRHAAYQSLKASGLAGPSGVPISEYFIHGLGHFLGLEAHDVGGEGPLLEPGMVLTVEPGIYISEEGIGIRIEDDYLITEEGAQCLTPSWLPREREAVEALVSRAKQG</sequence>
<keyword evidence="5" id="KW-0479">Metal-binding</keyword>
<dbReference type="SUPFAM" id="SSF53092">
    <property type="entry name" value="Creatinase/prolidase N-terminal domain"/>
    <property type="match status" value="1"/>
</dbReference>
<comment type="cofactor">
    <cofactor evidence="2">
        <name>Mn(2+)</name>
        <dbReference type="ChEBI" id="CHEBI:29035"/>
    </cofactor>
</comment>
<dbReference type="Proteomes" id="UP000027284">
    <property type="component" value="Unassembled WGS sequence"/>
</dbReference>
<evidence type="ECO:0000313" key="9">
    <source>
        <dbReference type="EMBL" id="KDA54751.1"/>
    </source>
</evidence>
<name>A0A062Y2V2_9BACT</name>
<proteinExistence type="inferred from homology"/>
<dbReference type="GO" id="GO:0006508">
    <property type="term" value="P:proteolysis"/>
    <property type="evidence" value="ECO:0007669"/>
    <property type="project" value="TreeGrafter"/>
</dbReference>
<dbReference type="PANTHER" id="PTHR43226:SF4">
    <property type="entry name" value="XAA-PRO AMINOPEPTIDASE 3"/>
    <property type="match status" value="1"/>
</dbReference>
<dbReference type="AlphaFoldDB" id="A0A062Y2V2"/>
<comment type="caution">
    <text evidence="9">The sequence shown here is derived from an EMBL/GenBank/DDBJ whole genome shotgun (WGS) entry which is preliminary data.</text>
</comment>
<evidence type="ECO:0000256" key="6">
    <source>
        <dbReference type="ARBA" id="ARBA00022801"/>
    </source>
</evidence>
<comment type="similarity">
    <text evidence="3">Belongs to the peptidase M24B family.</text>
</comment>
<dbReference type="InterPro" id="IPR052433">
    <property type="entry name" value="X-Pro_dipept-like"/>
</dbReference>
<gene>
    <name evidence="9" type="ORF">EG19_10020</name>
</gene>
<evidence type="ECO:0000256" key="5">
    <source>
        <dbReference type="ARBA" id="ARBA00022723"/>
    </source>
</evidence>
<comment type="catalytic activity">
    <reaction evidence="1">
        <text>Release of any N-terminal amino acid, including proline, that is linked to proline, even from a dipeptide or tripeptide.</text>
        <dbReference type="EC" id="3.4.11.9"/>
    </reaction>
</comment>
<dbReference type="Pfam" id="PF00557">
    <property type="entry name" value="Peptidase_M24"/>
    <property type="match status" value="1"/>
</dbReference>
<protein>
    <recommendedName>
        <fullName evidence="4">Xaa-Pro aminopeptidase</fullName>
        <ecNumber evidence="4">3.4.11.9</ecNumber>
    </recommendedName>
</protein>
<dbReference type="EC" id="3.4.11.9" evidence="4"/>
<dbReference type="SUPFAM" id="SSF55920">
    <property type="entry name" value="Creatinase/aminopeptidase"/>
    <property type="match status" value="1"/>
</dbReference>
<dbReference type="OrthoDB" id="9806388at2"/>
<dbReference type="Gene3D" id="3.40.350.10">
    <property type="entry name" value="Creatinase/prolidase N-terminal domain"/>
    <property type="match status" value="1"/>
</dbReference>
<organism evidence="9 10">
    <name type="scientific">Thermoanaerobaculum aquaticum</name>
    <dbReference type="NCBI Taxonomy" id="1312852"/>
    <lineage>
        <taxon>Bacteria</taxon>
        <taxon>Pseudomonadati</taxon>
        <taxon>Acidobacteriota</taxon>
        <taxon>Thermoanaerobaculia</taxon>
        <taxon>Thermoanaerobaculales</taxon>
        <taxon>Thermoanaerobaculaceae</taxon>
        <taxon>Thermoanaerobaculum</taxon>
    </lineage>
</organism>
<feature type="domain" description="Aminopeptidase P N-terminal" evidence="8">
    <location>
        <begin position="17"/>
        <end position="161"/>
    </location>
</feature>
<dbReference type="Pfam" id="PF05195">
    <property type="entry name" value="AMP_N"/>
    <property type="match status" value="1"/>
</dbReference>
<dbReference type="InterPro" id="IPR007865">
    <property type="entry name" value="Aminopep_P_N"/>
</dbReference>
<reference evidence="9 10" key="1">
    <citation type="submission" date="2014-04" db="EMBL/GenBank/DDBJ databases">
        <title>The Genome Sequence of Thermoanaerobaculum aquaticum MP-01, The First Cultivated Group 23 Acidobacterium.</title>
        <authorList>
            <person name="Stamps B.W."/>
            <person name="Losey N.A."/>
            <person name="Lawson P.A."/>
            <person name="Stevenson B.S."/>
        </authorList>
    </citation>
    <scope>NUCLEOTIDE SEQUENCE [LARGE SCALE GENOMIC DNA]</scope>
    <source>
        <strain evidence="9 10">MP-01</strain>
    </source>
</reference>
<dbReference type="InterPro" id="IPR000994">
    <property type="entry name" value="Pept_M24"/>
</dbReference>
<dbReference type="GO" id="GO:0030145">
    <property type="term" value="F:manganese ion binding"/>
    <property type="evidence" value="ECO:0007669"/>
    <property type="project" value="InterPro"/>
</dbReference>
<dbReference type="EMBL" id="JMFG01000005">
    <property type="protein sequence ID" value="KDA54751.1"/>
    <property type="molecule type" value="Genomic_DNA"/>
</dbReference>
<dbReference type="Gene3D" id="3.90.230.10">
    <property type="entry name" value="Creatinase/methionine aminopeptidase superfamily"/>
    <property type="match status" value="1"/>
</dbReference>
<evidence type="ECO:0000256" key="1">
    <source>
        <dbReference type="ARBA" id="ARBA00001424"/>
    </source>
</evidence>
<evidence type="ECO:0000313" key="10">
    <source>
        <dbReference type="Proteomes" id="UP000027284"/>
    </source>
</evidence>
<evidence type="ECO:0000256" key="3">
    <source>
        <dbReference type="ARBA" id="ARBA00008766"/>
    </source>
</evidence>
<keyword evidence="6" id="KW-0378">Hydrolase</keyword>
<evidence type="ECO:0000256" key="2">
    <source>
        <dbReference type="ARBA" id="ARBA00001936"/>
    </source>
</evidence>
<accession>A0A062Y2V2</accession>
<evidence type="ECO:0000259" key="8">
    <source>
        <dbReference type="SMART" id="SM01011"/>
    </source>
</evidence>
<evidence type="ECO:0000256" key="4">
    <source>
        <dbReference type="ARBA" id="ARBA00012574"/>
    </source>
</evidence>
<dbReference type="SMART" id="SM01011">
    <property type="entry name" value="AMP_N"/>
    <property type="match status" value="1"/>
</dbReference>
<dbReference type="PANTHER" id="PTHR43226">
    <property type="entry name" value="XAA-PRO AMINOPEPTIDASE 3"/>
    <property type="match status" value="1"/>
</dbReference>